<proteinExistence type="predicted"/>
<sequence>MDEVLNNVDLRNLLKASRLHKSKVVHFTVNEKYELIGYHFASRYVSMKVYDTIERQTIPKSFSSSTEQKELNIYNRPENI</sequence>
<evidence type="ECO:0000313" key="2">
    <source>
        <dbReference type="Proteomes" id="UP000076078"/>
    </source>
</evidence>
<reference evidence="1 2" key="1">
    <citation type="submission" date="2015-12" db="EMBL/GenBank/DDBJ databases">
        <title>Dictyostelia acquired genes for synthesis and detection of signals that induce cell-type specialization by lateral gene transfer from prokaryotes.</title>
        <authorList>
            <person name="Gloeckner G."/>
            <person name="Schaap P."/>
        </authorList>
    </citation>
    <scope>NUCLEOTIDE SEQUENCE [LARGE SCALE GENOMIC DNA]</scope>
    <source>
        <strain evidence="1 2">TK</strain>
    </source>
</reference>
<dbReference type="AlphaFoldDB" id="A0A151ZJM2"/>
<protein>
    <submittedName>
        <fullName evidence="1">Uncharacterized protein</fullName>
    </submittedName>
</protein>
<accession>A0A151ZJM2</accession>
<dbReference type="Proteomes" id="UP000076078">
    <property type="component" value="Unassembled WGS sequence"/>
</dbReference>
<organism evidence="1 2">
    <name type="scientific">Tieghemostelium lacteum</name>
    <name type="common">Slime mold</name>
    <name type="synonym">Dictyostelium lacteum</name>
    <dbReference type="NCBI Taxonomy" id="361077"/>
    <lineage>
        <taxon>Eukaryota</taxon>
        <taxon>Amoebozoa</taxon>
        <taxon>Evosea</taxon>
        <taxon>Eumycetozoa</taxon>
        <taxon>Dictyostelia</taxon>
        <taxon>Dictyosteliales</taxon>
        <taxon>Raperosteliaceae</taxon>
        <taxon>Tieghemostelium</taxon>
    </lineage>
</organism>
<evidence type="ECO:0000313" key="1">
    <source>
        <dbReference type="EMBL" id="KYQ94198.1"/>
    </source>
</evidence>
<dbReference type="InParanoid" id="A0A151ZJM2"/>
<gene>
    <name evidence="1" type="ORF">DLAC_04491</name>
</gene>
<comment type="caution">
    <text evidence="1">The sequence shown here is derived from an EMBL/GenBank/DDBJ whole genome shotgun (WGS) entry which is preliminary data.</text>
</comment>
<name>A0A151ZJM2_TIELA</name>
<dbReference type="EMBL" id="LODT01000022">
    <property type="protein sequence ID" value="KYQ94198.1"/>
    <property type="molecule type" value="Genomic_DNA"/>
</dbReference>
<keyword evidence="2" id="KW-1185">Reference proteome</keyword>